<accession>A0ABP8KQQ7</accession>
<organism evidence="2 3">
    <name type="scientific">Fodinibacter luteus</name>
    <dbReference type="NCBI Taxonomy" id="552064"/>
    <lineage>
        <taxon>Bacteria</taxon>
        <taxon>Bacillati</taxon>
        <taxon>Actinomycetota</taxon>
        <taxon>Actinomycetes</taxon>
        <taxon>Micrococcales</taxon>
        <taxon>Intrasporangiaceae</taxon>
        <taxon>Fodinibacter (ex Wang et al. 2009)</taxon>
    </lineage>
</organism>
<dbReference type="Pfam" id="PF00583">
    <property type="entry name" value="Acetyltransf_1"/>
    <property type="match status" value="1"/>
</dbReference>
<dbReference type="InterPro" id="IPR016181">
    <property type="entry name" value="Acyl_CoA_acyltransferase"/>
</dbReference>
<name>A0ABP8KQQ7_9MICO</name>
<keyword evidence="3" id="KW-1185">Reference proteome</keyword>
<protein>
    <submittedName>
        <fullName evidence="2">GNAT family N-acetyltransferase</fullName>
    </submittedName>
</protein>
<dbReference type="EMBL" id="BAABGM010000025">
    <property type="protein sequence ID" value="GAA4412817.1"/>
    <property type="molecule type" value="Genomic_DNA"/>
</dbReference>
<evidence type="ECO:0000313" key="3">
    <source>
        <dbReference type="Proteomes" id="UP001500945"/>
    </source>
</evidence>
<dbReference type="SUPFAM" id="SSF55729">
    <property type="entry name" value="Acyl-CoA N-acyltransferases (Nat)"/>
    <property type="match status" value="1"/>
</dbReference>
<dbReference type="InterPro" id="IPR000182">
    <property type="entry name" value="GNAT_dom"/>
</dbReference>
<dbReference type="RefSeq" id="WP_345208375.1">
    <property type="nucleotide sequence ID" value="NZ_BAABGM010000025.1"/>
</dbReference>
<evidence type="ECO:0000259" key="1">
    <source>
        <dbReference type="PROSITE" id="PS51186"/>
    </source>
</evidence>
<evidence type="ECO:0000313" key="2">
    <source>
        <dbReference type="EMBL" id="GAA4412817.1"/>
    </source>
</evidence>
<sequence>MPSVTLREIGPDIEDAVRALRVAPGQEGFVASVEQSFVDAVDEPEGNAWMRAVLADGIPAGFVMVAWDVVPVPGEMWGPYYLWRLLVDARYQGRGIGAAAVALVAEAVRADGADTLLTSCVPGEGSPQPFYEGLGFVPTGELDPDGEVILALDLATGPTR</sequence>
<dbReference type="PROSITE" id="PS51186">
    <property type="entry name" value="GNAT"/>
    <property type="match status" value="1"/>
</dbReference>
<dbReference type="Gene3D" id="3.40.630.30">
    <property type="match status" value="1"/>
</dbReference>
<dbReference type="Proteomes" id="UP001500945">
    <property type="component" value="Unassembled WGS sequence"/>
</dbReference>
<proteinExistence type="predicted"/>
<comment type="caution">
    <text evidence="2">The sequence shown here is derived from an EMBL/GenBank/DDBJ whole genome shotgun (WGS) entry which is preliminary data.</text>
</comment>
<reference evidence="3" key="1">
    <citation type="journal article" date="2019" name="Int. J. Syst. Evol. Microbiol.">
        <title>The Global Catalogue of Microorganisms (GCM) 10K type strain sequencing project: providing services to taxonomists for standard genome sequencing and annotation.</title>
        <authorList>
            <consortium name="The Broad Institute Genomics Platform"/>
            <consortium name="The Broad Institute Genome Sequencing Center for Infectious Disease"/>
            <person name="Wu L."/>
            <person name="Ma J."/>
        </authorList>
    </citation>
    <scope>NUCLEOTIDE SEQUENCE [LARGE SCALE GENOMIC DNA]</scope>
    <source>
        <strain evidence="3">JCM 17809</strain>
    </source>
</reference>
<feature type="domain" description="N-acetyltransferase" evidence="1">
    <location>
        <begin position="4"/>
        <end position="155"/>
    </location>
</feature>
<dbReference type="CDD" id="cd04301">
    <property type="entry name" value="NAT_SF"/>
    <property type="match status" value="1"/>
</dbReference>
<gene>
    <name evidence="2" type="ORF">GCM10023168_35080</name>
</gene>